<evidence type="ECO:0000256" key="1">
    <source>
        <dbReference type="ARBA" id="ARBA00005721"/>
    </source>
</evidence>
<evidence type="ECO:0000256" key="2">
    <source>
        <dbReference type="SAM" id="MobiDB-lite"/>
    </source>
</evidence>
<comment type="similarity">
    <text evidence="1">Belongs to the asp23 family.</text>
</comment>
<dbReference type="InterPro" id="IPR005531">
    <property type="entry name" value="Asp23"/>
</dbReference>
<comment type="caution">
    <text evidence="3">The sequence shown here is derived from an EMBL/GenBank/DDBJ whole genome shotgun (WGS) entry which is preliminary data.</text>
</comment>
<keyword evidence="4" id="KW-1185">Reference proteome</keyword>
<name>A0A850PWG9_9MYCO</name>
<dbReference type="Proteomes" id="UP000570517">
    <property type="component" value="Unassembled WGS sequence"/>
</dbReference>
<dbReference type="AlphaFoldDB" id="A0A850PWG9"/>
<feature type="region of interest" description="Disordered" evidence="2">
    <location>
        <begin position="1"/>
        <end position="35"/>
    </location>
</feature>
<sequence>MASSISRRSSEDAVVDNVPDRAGASVGADSDPGERGALTVRDKVAQRIAMQAAVDTPGVQRHAAGLDKLTGRELPRVRVDISATRVRAHLTIAVTWPQSLTDVGNAVQRNVSQALTDSSGFQVDGVDVAIETLVAAADEHSRTVL</sequence>
<reference evidence="3 4" key="1">
    <citation type="submission" date="2020-05" db="EMBL/GenBank/DDBJ databases">
        <title>Draft genome sequence of Mycobacterium hippocampi DL, isolated from European seabass, Dicentrarchus labrax, reared in fish farms.</title>
        <authorList>
            <person name="Stathopoulou P."/>
            <person name="Asimakis E."/>
            <person name="Tzokas K."/>
            <person name="Batargias C."/>
            <person name="Tsiamis G."/>
        </authorList>
    </citation>
    <scope>NUCLEOTIDE SEQUENCE [LARGE SCALE GENOMIC DNA]</scope>
    <source>
        <strain evidence="3 4">DL</strain>
    </source>
</reference>
<organism evidence="3 4">
    <name type="scientific">Mycolicibacterium hippocampi</name>
    <dbReference type="NCBI Taxonomy" id="659824"/>
    <lineage>
        <taxon>Bacteria</taxon>
        <taxon>Bacillati</taxon>
        <taxon>Actinomycetota</taxon>
        <taxon>Actinomycetes</taxon>
        <taxon>Mycobacteriales</taxon>
        <taxon>Mycobacteriaceae</taxon>
        <taxon>Mycolicibacterium</taxon>
    </lineage>
</organism>
<evidence type="ECO:0000313" key="3">
    <source>
        <dbReference type="EMBL" id="NVN52803.1"/>
    </source>
</evidence>
<evidence type="ECO:0008006" key="5">
    <source>
        <dbReference type="Google" id="ProtNLM"/>
    </source>
</evidence>
<dbReference type="EMBL" id="JABFYL010000045">
    <property type="protein sequence ID" value="NVN52803.1"/>
    <property type="molecule type" value="Genomic_DNA"/>
</dbReference>
<protein>
    <recommendedName>
        <fullName evidence="5">Asp23/Gls24 family envelope stress response protein</fullName>
    </recommendedName>
</protein>
<dbReference type="Pfam" id="PF03780">
    <property type="entry name" value="Asp23"/>
    <property type="match status" value="1"/>
</dbReference>
<accession>A0A850PWG9</accession>
<proteinExistence type="inferred from homology"/>
<evidence type="ECO:0000313" key="4">
    <source>
        <dbReference type="Proteomes" id="UP000570517"/>
    </source>
</evidence>
<gene>
    <name evidence="3" type="ORF">HLY00_4515</name>
</gene>